<keyword evidence="2" id="KW-1185">Reference proteome</keyword>
<dbReference type="EMBL" id="JAMKPW020000040">
    <property type="protein sequence ID" value="KAK8198506.1"/>
    <property type="molecule type" value="Genomic_DNA"/>
</dbReference>
<comment type="caution">
    <text evidence="1">The sequence shown here is derived from an EMBL/GenBank/DDBJ whole genome shotgun (WGS) entry which is preliminary data.</text>
</comment>
<dbReference type="Proteomes" id="UP001320706">
    <property type="component" value="Unassembled WGS sequence"/>
</dbReference>
<gene>
    <name evidence="1" type="primary">SEC31</name>
    <name evidence="1" type="ORF">M8818_006373</name>
</gene>
<sequence length="1281" mass="137597">MVRLREIPRTATFAWSPGSAPPLIATGTKAGAVDADFSNETTLELWDLGLDNVEQGTELQPAGSISTDSRQPNDEHSRGIIAGALENGSLDLWDAEKLRTDSANSFMSRTSKHSGAIKALQFNHYRHELLATAGAKGELYISDLNNIQNPFRLGANAARADDYECIDWNKGSKVPHILATGSSGGFVTVWDVRGKKENLTLNNYGRKAVSAVSWDPNMATRLITAIPNDQDPLILMWDLRNSNAPEKILRGHELGVLSLSWCGQDSELLLSCGKDNRTICWNPYTGQPYGEFPVVTNWTFQTRWNPHNPGLFATASFDGKIAVNTLQNTNPQADNKPAAAPVDGEDFFAQAQNQSQTASFSLAKAPKWMERPVSVSFGFGGKLVRLSTDSTTKKSKVSIETFAVDSAITEASEKFESALQKGDLQSICEFKVSDATTDEEKADWQVIETLNAGKSRKKLREYLGFADDVDDLTKKTSELDVNGEADKEQVNGTKDDDDFFGKSTEEDSDNFLADLAATKGAKTNAPFHIMTGEESDAEKGISRALMLGKFEDALDICLKEGHMSDAFMIAICGGQKCIDKAQTAYLRKKAQGPNYLRLLASIVGKNLWDVVHNADLSNWKEVMATLCTYADETEFSDLCEALGDRLEESMTEGGDNGTLRRDASFCYLAGSKLEKVVNIWLSELQENETAGLKAADKEGESSFSVHARSLQDFIEKVTVFRKVVNFQDADRQSTSNWKLEPLYARYTEYADILAAHGQLQVAEKYLDLLPSKYPAAEIAQQRVKLATRKAPTQRQTAAASRAAPRVQPVMPGLAPTPAPVMSAPNAAPSAYAPTSTFTPAASANPYAPPAQQFSPYQPAGTPSQPSAYNPPSQFGMAYGQPQQQAPLPPPPRAGTVSPSAPPPSKASNMSNWNDLPETFAKQANSRRGTPGPATVISPFPNQPSIMSPPPPPAGFQQKPVTSLPPPPKAGQATPRVASPLGGTNAYERPSSSAASAYAPAQPSTPAGTTLPPPVAPPVMRGPSPYNPPPSAVAAQPPSNRYAPAPSAQVSTPSAAAPPPPRSVAPPPNPYAPSAFPYAPQLSQPGPYGQPSQSAPYGGQPPAAVQPPPQRAPVAPPPQGPPRAAPPLSGPPQGPPQASAPPQRPAPPESRPSTAPRISTPAPAKYPPGDRSHIPATSQPIYEILSADMARVKSRAPASFAAQVNDTEKRLNILFDHLNNENLLKPDTVQEVLEIAQCVQSRDLERAAQLITELMRVKLESEGANWMVGVKRLIAMSKATPL</sequence>
<name>A0ACC3S6N5_9PEZI</name>
<organism evidence="1 2">
    <name type="scientific">Zalaria obscura</name>
    <dbReference type="NCBI Taxonomy" id="2024903"/>
    <lineage>
        <taxon>Eukaryota</taxon>
        <taxon>Fungi</taxon>
        <taxon>Dikarya</taxon>
        <taxon>Ascomycota</taxon>
        <taxon>Pezizomycotina</taxon>
        <taxon>Dothideomycetes</taxon>
        <taxon>Dothideomycetidae</taxon>
        <taxon>Dothideales</taxon>
        <taxon>Zalariaceae</taxon>
        <taxon>Zalaria</taxon>
    </lineage>
</organism>
<reference evidence="1" key="1">
    <citation type="submission" date="2024-02" db="EMBL/GenBank/DDBJ databases">
        <title>Metagenome Assembled Genome of Zalaria obscura JY119.</title>
        <authorList>
            <person name="Vighnesh L."/>
            <person name="Jagadeeshwari U."/>
            <person name="Venkata Ramana C."/>
            <person name="Sasikala C."/>
        </authorList>
    </citation>
    <scope>NUCLEOTIDE SEQUENCE</scope>
    <source>
        <strain evidence="1">JY119</strain>
    </source>
</reference>
<protein>
    <submittedName>
        <fullName evidence="1">Protein transport protein S31</fullName>
    </submittedName>
</protein>
<proteinExistence type="predicted"/>
<evidence type="ECO:0000313" key="2">
    <source>
        <dbReference type="Proteomes" id="UP001320706"/>
    </source>
</evidence>
<evidence type="ECO:0000313" key="1">
    <source>
        <dbReference type="EMBL" id="KAK8198506.1"/>
    </source>
</evidence>
<accession>A0ACC3S6N5</accession>